<dbReference type="GO" id="GO:0016987">
    <property type="term" value="F:sigma factor activity"/>
    <property type="evidence" value="ECO:0007669"/>
    <property type="project" value="UniProtKB-KW"/>
</dbReference>
<dbReference type="InterPro" id="IPR036388">
    <property type="entry name" value="WH-like_DNA-bd_sf"/>
</dbReference>
<dbReference type="PANTHER" id="PTHR43133:SF62">
    <property type="entry name" value="RNA POLYMERASE SIGMA FACTOR SIGZ"/>
    <property type="match status" value="1"/>
</dbReference>
<dbReference type="Gene3D" id="1.10.1740.10">
    <property type="match status" value="1"/>
</dbReference>
<evidence type="ECO:0000256" key="4">
    <source>
        <dbReference type="ARBA" id="ARBA00023163"/>
    </source>
</evidence>
<dbReference type="InterPro" id="IPR014284">
    <property type="entry name" value="RNA_pol_sigma-70_dom"/>
</dbReference>
<dbReference type="OrthoDB" id="9803470at2"/>
<evidence type="ECO:0000259" key="7">
    <source>
        <dbReference type="Pfam" id="PF08281"/>
    </source>
</evidence>
<name>E8LVP5_9VIBR</name>
<dbReference type="Pfam" id="PF08281">
    <property type="entry name" value="Sigma70_r4_2"/>
    <property type="match status" value="1"/>
</dbReference>
<feature type="domain" description="RNA polymerase sigma-70 region 2" evidence="6">
    <location>
        <begin position="15"/>
        <end position="80"/>
    </location>
</feature>
<dbReference type="InterPro" id="IPR014304">
    <property type="entry name" value="RNA_pol_sigma-Z"/>
</dbReference>
<evidence type="ECO:0000259" key="6">
    <source>
        <dbReference type="Pfam" id="PF04542"/>
    </source>
</evidence>
<keyword evidence="2" id="KW-0805">Transcription regulation</keyword>
<dbReference type="Gene3D" id="1.10.10.10">
    <property type="entry name" value="Winged helix-like DNA-binding domain superfamily/Winged helix DNA-binding domain"/>
    <property type="match status" value="1"/>
</dbReference>
<feature type="domain" description="RNA polymerase sigma factor 70 region 4 type 2" evidence="7">
    <location>
        <begin position="112"/>
        <end position="159"/>
    </location>
</feature>
<dbReference type="PANTHER" id="PTHR43133">
    <property type="entry name" value="RNA POLYMERASE ECF-TYPE SIGMA FACTO"/>
    <property type="match status" value="1"/>
</dbReference>
<comment type="similarity">
    <text evidence="1">Belongs to the sigma-70 factor family. ECF subfamily.</text>
</comment>
<dbReference type="SUPFAM" id="SSF88659">
    <property type="entry name" value="Sigma3 and sigma4 domains of RNA polymerase sigma factors"/>
    <property type="match status" value="1"/>
</dbReference>
<evidence type="ECO:0000256" key="1">
    <source>
        <dbReference type="ARBA" id="ARBA00010641"/>
    </source>
</evidence>
<dbReference type="InterPro" id="IPR007627">
    <property type="entry name" value="RNA_pol_sigma70_r2"/>
</dbReference>
<dbReference type="NCBIfam" id="TIGR02959">
    <property type="entry name" value="SigZ"/>
    <property type="match status" value="1"/>
</dbReference>
<dbReference type="EMBL" id="AEVS01000073">
    <property type="protein sequence ID" value="EGA65151.1"/>
    <property type="molecule type" value="Genomic_DNA"/>
</dbReference>
<evidence type="ECO:0000256" key="3">
    <source>
        <dbReference type="ARBA" id="ARBA00023082"/>
    </source>
</evidence>
<dbReference type="GO" id="GO:0003677">
    <property type="term" value="F:DNA binding"/>
    <property type="evidence" value="ECO:0007669"/>
    <property type="project" value="InterPro"/>
</dbReference>
<dbReference type="NCBIfam" id="TIGR02937">
    <property type="entry name" value="sigma70-ECF"/>
    <property type="match status" value="1"/>
</dbReference>
<keyword evidence="4" id="KW-0804">Transcription</keyword>
<organism evidence="8 9">
    <name type="scientific">Vibrio brasiliensis LMG 20546</name>
    <dbReference type="NCBI Taxonomy" id="945543"/>
    <lineage>
        <taxon>Bacteria</taxon>
        <taxon>Pseudomonadati</taxon>
        <taxon>Pseudomonadota</taxon>
        <taxon>Gammaproteobacteria</taxon>
        <taxon>Vibrionales</taxon>
        <taxon>Vibrionaceae</taxon>
        <taxon>Vibrio</taxon>
        <taxon>Vibrio oreintalis group</taxon>
    </lineage>
</organism>
<dbReference type="Proteomes" id="UP000004371">
    <property type="component" value="Unassembled WGS sequence"/>
</dbReference>
<dbReference type="InterPro" id="IPR039425">
    <property type="entry name" value="RNA_pol_sigma-70-like"/>
</dbReference>
<accession>E8LVP5</accession>
<dbReference type="GO" id="GO:0006352">
    <property type="term" value="P:DNA-templated transcription initiation"/>
    <property type="evidence" value="ECO:0007669"/>
    <property type="project" value="InterPro"/>
</dbReference>
<dbReference type="Pfam" id="PF04542">
    <property type="entry name" value="Sigma70_r2"/>
    <property type="match status" value="1"/>
</dbReference>
<protein>
    <recommendedName>
        <fullName evidence="5">RNA polymerase sigma factor SigZ</fullName>
    </recommendedName>
</protein>
<dbReference type="NCBIfam" id="NF007215">
    <property type="entry name" value="PRK09637.1"/>
    <property type="match status" value="1"/>
</dbReference>
<dbReference type="AlphaFoldDB" id="E8LVP5"/>
<dbReference type="SUPFAM" id="SSF88946">
    <property type="entry name" value="Sigma2 domain of RNA polymerase sigma factors"/>
    <property type="match status" value="1"/>
</dbReference>
<evidence type="ECO:0000313" key="9">
    <source>
        <dbReference type="Proteomes" id="UP000004371"/>
    </source>
</evidence>
<keyword evidence="9" id="KW-1185">Reference proteome</keyword>
<dbReference type="RefSeq" id="WP_006879918.1">
    <property type="nucleotide sequence ID" value="NZ_AEVS01000073.1"/>
</dbReference>
<sequence>MKSAEPSLVLEQVWTEYQQALKSFLYSKVSNHADVDDLLQEILLKTYHNLSSVNKADSVKSWLFQVANRTIIDFYRQRAREQRDGELNEEDLWFEQADANLEQQLAQCVRPFINALPQQQSQLMEAVELNGQSQKEIAEKVGVSYSTLKSRVQKGRLELKKLFEDCCTLQLDKRGNLLDCEKKSNGCDHC</sequence>
<gene>
    <name evidence="8" type="ORF">VIBR0546_09829</name>
</gene>
<evidence type="ECO:0000256" key="2">
    <source>
        <dbReference type="ARBA" id="ARBA00023015"/>
    </source>
</evidence>
<reference evidence="8 9" key="1">
    <citation type="journal article" date="2012" name="Int. J. Syst. Evol. Microbiol.">
        <title>Vibrio caribbeanicus sp. nov., isolated from the marine sponge Scleritoderma cyanea.</title>
        <authorList>
            <person name="Hoffmann M."/>
            <person name="Monday S.R."/>
            <person name="Allard M.W."/>
            <person name="Strain E.A."/>
            <person name="Whittaker P."/>
            <person name="Naum M."/>
            <person name="McCarthy P.J."/>
            <person name="Lopez J.V."/>
            <person name="Fischer M."/>
            <person name="Brown E.W."/>
        </authorList>
    </citation>
    <scope>NUCLEOTIDE SEQUENCE [LARGE SCALE GENOMIC DNA]</scope>
    <source>
        <strain evidence="8 9">LMG 20546</strain>
    </source>
</reference>
<comment type="caution">
    <text evidence="8">The sequence shown here is derived from an EMBL/GenBank/DDBJ whole genome shotgun (WGS) entry which is preliminary data.</text>
</comment>
<dbReference type="InterPro" id="IPR013324">
    <property type="entry name" value="RNA_pol_sigma_r3/r4-like"/>
</dbReference>
<dbReference type="InterPro" id="IPR013249">
    <property type="entry name" value="RNA_pol_sigma70_r4_t2"/>
</dbReference>
<evidence type="ECO:0000256" key="5">
    <source>
        <dbReference type="NCBIfam" id="TIGR02959"/>
    </source>
</evidence>
<dbReference type="eggNOG" id="COG1595">
    <property type="taxonomic scope" value="Bacteria"/>
</dbReference>
<proteinExistence type="inferred from homology"/>
<evidence type="ECO:0000313" key="8">
    <source>
        <dbReference type="EMBL" id="EGA65151.1"/>
    </source>
</evidence>
<dbReference type="STRING" id="945543.VIBR0546_09829"/>
<keyword evidence="3" id="KW-0731">Sigma factor</keyword>
<dbReference type="InterPro" id="IPR013325">
    <property type="entry name" value="RNA_pol_sigma_r2"/>
</dbReference>